<dbReference type="PANTHER" id="PTHR43441:SF12">
    <property type="entry name" value="RIBOSOMAL N-ACETYLTRANSFERASE YDAF-RELATED"/>
    <property type="match status" value="1"/>
</dbReference>
<dbReference type="Proteomes" id="UP001079657">
    <property type="component" value="Unassembled WGS sequence"/>
</dbReference>
<keyword evidence="3" id="KW-1185">Reference proteome</keyword>
<proteinExistence type="predicted"/>
<protein>
    <submittedName>
        <fullName evidence="2">GNAT family protein</fullName>
    </submittedName>
</protein>
<gene>
    <name evidence="2" type="ORF">OXH55_18545</name>
</gene>
<sequence length="179" mass="21274">MFRHLIDKDVELRLLENNYAEEIFKSIDSCRNHLREWLPWVDATKTFEDTKNFIEMTKKQFAANDGFQAGIWYRGEFAGVIGYHGISWCNKSISIGYWLDKRYIGKGIMTKACRVFIDYAFNDLKLNRVEIRCAENNYKSRAIPERFGFTKEGLIRDAEWLYDHHVNHVVYGMLVNEWK</sequence>
<organism evidence="2 3">
    <name type="scientific">Clostridium ganghwense</name>
    <dbReference type="NCBI Taxonomy" id="312089"/>
    <lineage>
        <taxon>Bacteria</taxon>
        <taxon>Bacillati</taxon>
        <taxon>Bacillota</taxon>
        <taxon>Clostridia</taxon>
        <taxon>Eubacteriales</taxon>
        <taxon>Clostridiaceae</taxon>
        <taxon>Clostridium</taxon>
    </lineage>
</organism>
<dbReference type="InterPro" id="IPR000182">
    <property type="entry name" value="GNAT_dom"/>
</dbReference>
<dbReference type="Gene3D" id="3.40.630.30">
    <property type="match status" value="1"/>
</dbReference>
<dbReference type="InterPro" id="IPR016181">
    <property type="entry name" value="Acyl_CoA_acyltransferase"/>
</dbReference>
<dbReference type="EMBL" id="JAPQES010000008">
    <property type="protein sequence ID" value="MCY6372611.1"/>
    <property type="molecule type" value="Genomic_DNA"/>
</dbReference>
<evidence type="ECO:0000313" key="3">
    <source>
        <dbReference type="Proteomes" id="UP001079657"/>
    </source>
</evidence>
<feature type="domain" description="N-acetyltransferase" evidence="1">
    <location>
        <begin position="22"/>
        <end position="176"/>
    </location>
</feature>
<dbReference type="Pfam" id="PF13302">
    <property type="entry name" value="Acetyltransf_3"/>
    <property type="match status" value="1"/>
</dbReference>
<dbReference type="SUPFAM" id="SSF55729">
    <property type="entry name" value="Acyl-CoA N-acyltransferases (Nat)"/>
    <property type="match status" value="1"/>
</dbReference>
<evidence type="ECO:0000313" key="2">
    <source>
        <dbReference type="EMBL" id="MCY6372611.1"/>
    </source>
</evidence>
<dbReference type="InterPro" id="IPR051908">
    <property type="entry name" value="Ribosomal_N-acetyltransferase"/>
</dbReference>
<dbReference type="PANTHER" id="PTHR43441">
    <property type="entry name" value="RIBOSOMAL-PROTEIN-SERINE ACETYLTRANSFERASE"/>
    <property type="match status" value="1"/>
</dbReference>
<reference evidence="2" key="1">
    <citation type="submission" date="2022-12" db="EMBL/GenBank/DDBJ databases">
        <authorList>
            <person name="Wang J."/>
        </authorList>
    </citation>
    <scope>NUCLEOTIDE SEQUENCE</scope>
    <source>
        <strain evidence="2">HY-42-06</strain>
    </source>
</reference>
<comment type="caution">
    <text evidence="2">The sequence shown here is derived from an EMBL/GenBank/DDBJ whole genome shotgun (WGS) entry which is preliminary data.</text>
</comment>
<dbReference type="RefSeq" id="WP_268051639.1">
    <property type="nucleotide sequence ID" value="NZ_JAPQES010000008.1"/>
</dbReference>
<name>A0ABT4CWR9_9CLOT</name>
<accession>A0ABT4CWR9</accession>
<evidence type="ECO:0000259" key="1">
    <source>
        <dbReference type="PROSITE" id="PS51186"/>
    </source>
</evidence>
<dbReference type="PROSITE" id="PS51186">
    <property type="entry name" value="GNAT"/>
    <property type="match status" value="1"/>
</dbReference>